<dbReference type="OrthoDB" id="10390536at2759"/>
<proteinExistence type="predicted"/>
<comment type="caution">
    <text evidence="2">The sequence shown here is derived from an EMBL/GenBank/DDBJ whole genome shotgun (WGS) entry which is preliminary data.</text>
</comment>
<organism evidence="2 3">
    <name type="scientific">Clonorchis sinensis</name>
    <name type="common">Chinese liver fluke</name>
    <dbReference type="NCBI Taxonomy" id="79923"/>
    <lineage>
        <taxon>Eukaryota</taxon>
        <taxon>Metazoa</taxon>
        <taxon>Spiralia</taxon>
        <taxon>Lophotrochozoa</taxon>
        <taxon>Platyhelminthes</taxon>
        <taxon>Trematoda</taxon>
        <taxon>Digenea</taxon>
        <taxon>Opisthorchiida</taxon>
        <taxon>Opisthorchiata</taxon>
        <taxon>Opisthorchiidae</taxon>
        <taxon>Clonorchis</taxon>
    </lineage>
</organism>
<dbReference type="Proteomes" id="UP000286415">
    <property type="component" value="Unassembled WGS sequence"/>
</dbReference>
<keyword evidence="3" id="KW-1185">Reference proteome</keyword>
<sequence>MTTGDEMAQMNPTSAPRLPLSRLGQPGSILTLMLPSGGMATRHRKGATAERFLFPFFQLGRIT</sequence>
<protein>
    <submittedName>
        <fullName evidence="2">Uncharacterized protein</fullName>
    </submittedName>
</protein>
<gene>
    <name evidence="2" type="ORF">CSKR_106080</name>
</gene>
<feature type="region of interest" description="Disordered" evidence="1">
    <location>
        <begin position="1"/>
        <end position="22"/>
    </location>
</feature>
<reference evidence="2 3" key="2">
    <citation type="journal article" date="2021" name="Genomics">
        <title>High-quality reference genome for Clonorchis sinensis.</title>
        <authorList>
            <person name="Young N.D."/>
            <person name="Stroehlein A.J."/>
            <person name="Kinkar L."/>
            <person name="Wang T."/>
            <person name="Sohn W.M."/>
            <person name="Chang B.C.H."/>
            <person name="Kaur P."/>
            <person name="Weisz D."/>
            <person name="Dudchenko O."/>
            <person name="Aiden E.L."/>
            <person name="Korhonen P.K."/>
            <person name="Gasser R.B."/>
        </authorList>
    </citation>
    <scope>NUCLEOTIDE SEQUENCE [LARGE SCALE GENOMIC DNA]</scope>
    <source>
        <strain evidence="2">Cs-k2</strain>
    </source>
</reference>
<accession>A0A3R7F5I2</accession>
<evidence type="ECO:0000313" key="3">
    <source>
        <dbReference type="Proteomes" id="UP000286415"/>
    </source>
</evidence>
<name>A0A3R7F5I2_CLOSI</name>
<dbReference type="AlphaFoldDB" id="A0A3R7F5I2"/>
<dbReference type="EMBL" id="NIRI02000056">
    <property type="protein sequence ID" value="KAG5446186.1"/>
    <property type="molecule type" value="Genomic_DNA"/>
</dbReference>
<reference evidence="2 3" key="1">
    <citation type="journal article" date="2018" name="Biotechnol. Adv.">
        <title>Improved genomic resources and new bioinformatic workflow for the carcinogenic parasite Clonorchis sinensis: Biotechnological implications.</title>
        <authorList>
            <person name="Wang D."/>
            <person name="Korhonen P.K."/>
            <person name="Gasser R.B."/>
            <person name="Young N.D."/>
        </authorList>
    </citation>
    <scope>NUCLEOTIDE SEQUENCE [LARGE SCALE GENOMIC DNA]</scope>
    <source>
        <strain evidence="2">Cs-k2</strain>
    </source>
</reference>
<evidence type="ECO:0000256" key="1">
    <source>
        <dbReference type="SAM" id="MobiDB-lite"/>
    </source>
</evidence>
<dbReference type="InParanoid" id="A0A3R7F5I2"/>
<evidence type="ECO:0000313" key="2">
    <source>
        <dbReference type="EMBL" id="KAG5446186.1"/>
    </source>
</evidence>